<evidence type="ECO:0000256" key="4">
    <source>
        <dbReference type="ARBA" id="ARBA00022691"/>
    </source>
</evidence>
<dbReference type="eggNOG" id="COG0286">
    <property type="taxonomic scope" value="Bacteria"/>
</dbReference>
<dbReference type="InterPro" id="IPR002052">
    <property type="entry name" value="DNA_methylase_N6_adenine_CS"/>
</dbReference>
<keyword evidence="4" id="KW-0949">S-adenosyl-L-methionine</keyword>
<evidence type="ECO:0000313" key="8">
    <source>
        <dbReference type="Proteomes" id="UP000013148"/>
    </source>
</evidence>
<evidence type="ECO:0000256" key="1">
    <source>
        <dbReference type="ARBA" id="ARBA00011900"/>
    </source>
</evidence>
<protein>
    <recommendedName>
        <fullName evidence="1">site-specific DNA-methyltransferase (adenine-specific)</fullName>
        <ecNumber evidence="1">2.1.1.72</ecNumber>
    </recommendedName>
</protein>
<dbReference type="SUPFAM" id="SSF116734">
    <property type="entry name" value="DNA methylase specificity domain"/>
    <property type="match status" value="1"/>
</dbReference>
<sequence>MNKKITLGQFYTPSLISSAMVAMALNLLRLRPRNAIELAAGNGDLIKPLKIAVPDCNITAFDIDSENACILKDSMDFRVYNKDSMEPLDFLGDIKFDLALGNPPFLSKINVDDFIKKIVKENLNLDYELQVNIRAELVFVSQYISILENDGILGIILPDSLLCGKSFRVFRKSLMNMWEIEKVVEIQGAPFAFTEAKTHIIYIRKCKPKLDWVEILCIDQNGKGCKSLKIPKTLLIDRMDYSFFKNNLKKTKYIRKLGDYAVISRGRKTHKELLKSGANYLHSTHVSRYKIDKQNINSELYICRVGARVVGKSFLYCGEPLEFSDCLYHLKFKDPKIKQDFYKHINSDEGLNQLKCMARGVCSKYLIIDDLKSFTF</sequence>
<dbReference type="InterPro" id="IPR029063">
    <property type="entry name" value="SAM-dependent_MTases_sf"/>
</dbReference>
<comment type="caution">
    <text evidence="7">The sequence shown here is derived from an EMBL/GenBank/DDBJ whole genome shotgun (WGS) entry which is preliminary data.</text>
</comment>
<keyword evidence="8" id="KW-1185">Reference proteome</keyword>
<evidence type="ECO:0000313" key="7">
    <source>
        <dbReference type="EMBL" id="ENV17828.1"/>
    </source>
</evidence>
<evidence type="ECO:0000256" key="3">
    <source>
        <dbReference type="ARBA" id="ARBA00022679"/>
    </source>
</evidence>
<dbReference type="PANTHER" id="PTHR33841">
    <property type="entry name" value="DNA METHYLTRANSFERASE YEEA-RELATED"/>
    <property type="match status" value="1"/>
</dbReference>
<dbReference type="PROSITE" id="PS00092">
    <property type="entry name" value="N6_MTASE"/>
    <property type="match status" value="1"/>
</dbReference>
<dbReference type="PRINTS" id="PR00507">
    <property type="entry name" value="N12N6MTFRASE"/>
</dbReference>
<dbReference type="InterPro" id="IPR011639">
    <property type="entry name" value="MethylTrfase_TaqI-like_dom"/>
</dbReference>
<evidence type="ECO:0000259" key="6">
    <source>
        <dbReference type="Pfam" id="PF07669"/>
    </source>
</evidence>
<feature type="domain" description="Type II methyltransferase M.TaqI-like" evidence="6">
    <location>
        <begin position="91"/>
        <end position="188"/>
    </location>
</feature>
<keyword evidence="3" id="KW-0808">Transferase</keyword>
<dbReference type="Pfam" id="PF07669">
    <property type="entry name" value="Eco57I"/>
    <property type="match status" value="1"/>
</dbReference>
<dbReference type="SUPFAM" id="SSF53335">
    <property type="entry name" value="S-adenosyl-L-methionine-dependent methyltransferases"/>
    <property type="match status" value="1"/>
</dbReference>
<dbReference type="Gene3D" id="3.40.50.150">
    <property type="entry name" value="Vaccinia Virus protein VP39"/>
    <property type="match status" value="1"/>
</dbReference>
<dbReference type="Proteomes" id="UP000013148">
    <property type="component" value="Unassembled WGS sequence"/>
</dbReference>
<dbReference type="PANTHER" id="PTHR33841:SF1">
    <property type="entry name" value="DNA METHYLTRANSFERASE A"/>
    <property type="match status" value="1"/>
</dbReference>
<dbReference type="AlphaFoldDB" id="N8YDX3"/>
<dbReference type="EMBL" id="APPJ01000009">
    <property type="protein sequence ID" value="ENV17828.1"/>
    <property type="molecule type" value="Genomic_DNA"/>
</dbReference>
<evidence type="ECO:0000256" key="2">
    <source>
        <dbReference type="ARBA" id="ARBA00022603"/>
    </source>
</evidence>
<dbReference type="CDD" id="cd02440">
    <property type="entry name" value="AdoMet_MTases"/>
    <property type="match status" value="1"/>
</dbReference>
<reference evidence="7 8" key="1">
    <citation type="submission" date="2013-02" db="EMBL/GenBank/DDBJ databases">
        <title>The Genome Sequence of Acinetobacter guillouiae NIPH 991.</title>
        <authorList>
            <consortium name="The Broad Institute Genome Sequencing Platform"/>
            <consortium name="The Broad Institute Genome Sequencing Center for Infectious Disease"/>
            <person name="Cerqueira G."/>
            <person name="Feldgarden M."/>
            <person name="Courvalin P."/>
            <person name="Perichon B."/>
            <person name="Grillot-Courvalin C."/>
            <person name="Clermont D."/>
            <person name="Rocha E."/>
            <person name="Yoon E.-J."/>
            <person name="Nemec A."/>
            <person name="Walker B."/>
            <person name="Young S.K."/>
            <person name="Zeng Q."/>
            <person name="Gargeya S."/>
            <person name="Fitzgerald M."/>
            <person name="Haas B."/>
            <person name="Abouelleil A."/>
            <person name="Alvarado L."/>
            <person name="Arachchi H.M."/>
            <person name="Berlin A.M."/>
            <person name="Chapman S.B."/>
            <person name="Dewar J."/>
            <person name="Goldberg J."/>
            <person name="Griggs A."/>
            <person name="Gujja S."/>
            <person name="Hansen M."/>
            <person name="Howarth C."/>
            <person name="Imamovic A."/>
            <person name="Larimer J."/>
            <person name="McCowan C."/>
            <person name="Murphy C."/>
            <person name="Neiman D."/>
            <person name="Pearson M."/>
            <person name="Priest M."/>
            <person name="Roberts A."/>
            <person name="Saif S."/>
            <person name="Shea T."/>
            <person name="Sisk P."/>
            <person name="Sykes S."/>
            <person name="Wortman J."/>
            <person name="Nusbaum C."/>
            <person name="Birren B."/>
        </authorList>
    </citation>
    <scope>NUCLEOTIDE SEQUENCE [LARGE SCALE GENOMIC DNA]</scope>
    <source>
        <strain evidence="7 8">NIPH 991</strain>
    </source>
</reference>
<proteinExistence type="predicted"/>
<organism evidence="7 8">
    <name type="scientific">Acinetobacter guillouiae NIPH 991</name>
    <dbReference type="NCBI Taxonomy" id="1217656"/>
    <lineage>
        <taxon>Bacteria</taxon>
        <taxon>Pseudomonadati</taxon>
        <taxon>Pseudomonadota</taxon>
        <taxon>Gammaproteobacteria</taxon>
        <taxon>Moraxellales</taxon>
        <taxon>Moraxellaceae</taxon>
        <taxon>Acinetobacter</taxon>
    </lineage>
</organism>
<dbReference type="GO" id="GO:0009007">
    <property type="term" value="F:site-specific DNA-methyltransferase (adenine-specific) activity"/>
    <property type="evidence" value="ECO:0007669"/>
    <property type="project" value="UniProtKB-EC"/>
</dbReference>
<dbReference type="GO" id="GO:0032259">
    <property type="term" value="P:methylation"/>
    <property type="evidence" value="ECO:0007669"/>
    <property type="project" value="UniProtKB-KW"/>
</dbReference>
<keyword evidence="2" id="KW-0489">Methyltransferase</keyword>
<dbReference type="PATRIC" id="fig|1217656.3.peg.1111"/>
<dbReference type="GO" id="GO:0006304">
    <property type="term" value="P:DNA modification"/>
    <property type="evidence" value="ECO:0007669"/>
    <property type="project" value="InterPro"/>
</dbReference>
<name>N8YDX3_ACIGI</name>
<gene>
    <name evidence="7" type="ORF">F964_01133</name>
</gene>
<evidence type="ECO:0000256" key="5">
    <source>
        <dbReference type="ARBA" id="ARBA00047942"/>
    </source>
</evidence>
<dbReference type="HOGENOM" id="CLU_057289_0_0_6"/>
<dbReference type="GO" id="GO:0003676">
    <property type="term" value="F:nucleic acid binding"/>
    <property type="evidence" value="ECO:0007669"/>
    <property type="project" value="InterPro"/>
</dbReference>
<accession>N8YDX3</accession>
<dbReference type="RefSeq" id="WP_004818479.1">
    <property type="nucleotide sequence ID" value="NZ_KB849456.1"/>
</dbReference>
<dbReference type="EC" id="2.1.1.72" evidence="1"/>
<comment type="catalytic activity">
    <reaction evidence="5">
        <text>a 2'-deoxyadenosine in DNA + S-adenosyl-L-methionine = an N(6)-methyl-2'-deoxyadenosine in DNA + S-adenosyl-L-homocysteine + H(+)</text>
        <dbReference type="Rhea" id="RHEA:15197"/>
        <dbReference type="Rhea" id="RHEA-COMP:12418"/>
        <dbReference type="Rhea" id="RHEA-COMP:12419"/>
        <dbReference type="ChEBI" id="CHEBI:15378"/>
        <dbReference type="ChEBI" id="CHEBI:57856"/>
        <dbReference type="ChEBI" id="CHEBI:59789"/>
        <dbReference type="ChEBI" id="CHEBI:90615"/>
        <dbReference type="ChEBI" id="CHEBI:90616"/>
        <dbReference type="EC" id="2.1.1.72"/>
    </reaction>
</comment>
<dbReference type="InterPro" id="IPR050953">
    <property type="entry name" value="N4_N6_ade-DNA_methylase"/>
</dbReference>